<feature type="compositionally biased region" description="Basic and acidic residues" evidence="1">
    <location>
        <begin position="376"/>
        <end position="391"/>
    </location>
</feature>
<evidence type="ECO:0000313" key="2">
    <source>
        <dbReference type="EMBL" id="EUC31045.1"/>
    </source>
</evidence>
<dbReference type="GeneID" id="19148840"/>
<reference evidence="2 3" key="1">
    <citation type="journal article" date="2013" name="PLoS Genet.">
        <title>Comparative genome structure, secondary metabolite, and effector coding capacity across Cochliobolus pathogens.</title>
        <authorList>
            <person name="Condon B.J."/>
            <person name="Leng Y."/>
            <person name="Wu D."/>
            <person name="Bushley K.E."/>
            <person name="Ohm R.A."/>
            <person name="Otillar R."/>
            <person name="Martin J."/>
            <person name="Schackwitz W."/>
            <person name="Grimwood J."/>
            <person name="MohdZainudin N."/>
            <person name="Xue C."/>
            <person name="Wang R."/>
            <person name="Manning V.A."/>
            <person name="Dhillon B."/>
            <person name="Tu Z.J."/>
            <person name="Steffenson B.J."/>
            <person name="Salamov A."/>
            <person name="Sun H."/>
            <person name="Lowry S."/>
            <person name="LaButti K."/>
            <person name="Han J."/>
            <person name="Copeland A."/>
            <person name="Lindquist E."/>
            <person name="Barry K."/>
            <person name="Schmutz J."/>
            <person name="Baker S.E."/>
            <person name="Ciuffetti L.M."/>
            <person name="Grigoriev I.V."/>
            <person name="Zhong S."/>
            <person name="Turgeon B.G."/>
        </authorList>
    </citation>
    <scope>NUCLEOTIDE SEQUENCE [LARGE SCALE GENOMIC DNA]</scope>
    <source>
        <strain evidence="2 3">26-R-13</strain>
    </source>
</reference>
<feature type="compositionally biased region" description="Basic and acidic residues" evidence="1">
    <location>
        <begin position="285"/>
        <end position="314"/>
    </location>
</feature>
<dbReference type="RefSeq" id="XP_007714631.1">
    <property type="nucleotide sequence ID" value="XM_007716441.1"/>
</dbReference>
<name>W6Y0D1_COCC2</name>
<feature type="compositionally biased region" description="Basic residues" evidence="1">
    <location>
        <begin position="136"/>
        <end position="146"/>
    </location>
</feature>
<dbReference type="OrthoDB" id="3797649at2759"/>
<feature type="compositionally biased region" description="Acidic residues" evidence="1">
    <location>
        <begin position="340"/>
        <end position="355"/>
    </location>
</feature>
<evidence type="ECO:0000256" key="1">
    <source>
        <dbReference type="SAM" id="MobiDB-lite"/>
    </source>
</evidence>
<dbReference type="eggNOG" id="ENOG502T910">
    <property type="taxonomic scope" value="Eukaryota"/>
</dbReference>
<feature type="compositionally biased region" description="Basic and acidic residues" evidence="1">
    <location>
        <begin position="508"/>
        <end position="520"/>
    </location>
</feature>
<keyword evidence="3" id="KW-1185">Reference proteome</keyword>
<feature type="compositionally biased region" description="Low complexity" evidence="1">
    <location>
        <begin position="522"/>
        <end position="534"/>
    </location>
</feature>
<dbReference type="Proteomes" id="UP000053841">
    <property type="component" value="Unassembled WGS sequence"/>
</dbReference>
<feature type="compositionally biased region" description="Polar residues" evidence="1">
    <location>
        <begin position="476"/>
        <end position="489"/>
    </location>
</feature>
<feature type="compositionally biased region" description="Basic and acidic residues" evidence="1">
    <location>
        <begin position="535"/>
        <end position="545"/>
    </location>
</feature>
<feature type="compositionally biased region" description="Basic and acidic residues" evidence="1">
    <location>
        <begin position="250"/>
        <end position="272"/>
    </location>
</feature>
<feature type="compositionally biased region" description="Polar residues" evidence="1">
    <location>
        <begin position="24"/>
        <end position="36"/>
    </location>
</feature>
<feature type="compositionally biased region" description="Basic and acidic residues" evidence="1">
    <location>
        <begin position="560"/>
        <end position="574"/>
    </location>
</feature>
<dbReference type="HOGENOM" id="CLU_460773_0_0_1"/>
<sequence>MASYFDLPPQKVAAPACIEQIPQEQRNQLGRTSSLMSPAVAQILEGLGDDHSSSSDEDSDLSDDQEKEHPQSQSKKDISAQKIQQKKQKFNSAQAPRPSSLSPNRSRSRSRSATRKVSNMPSSADTNGASSDKPKNKQPHMARFHSLRSILFQQKIEDRLRTATQEDCNKEVSAAETWQNQHKERQMHHPTTPEKHAQAKSGIGSRLKMTLRRMTTRDAGGMEKIKEDGAPVEFKDRPSTLSSENEEKEPESKKANENDDASIKETDVDDLVRWVSRRGSAGEGEVQKNDIIEGAKDESAQDSLGRSDIEDLIHHARRKSSTKGVQEASDEQLGYSDAPTEPDTDLSSDEEENADDLVRWISRRDRSKAGPVRRNLQREELDSDVEEHYDSDVPELGRWYKRHDATSGESGATTPIKDAFEQQQIEEEEENRGRPRSRELPEPPTKEKTHLSSSDVDELVRWVSSKSLNLKRHDTPLSQAQTQAGTPDSTQEEKKQAVGMTLDQGSLSHRDVQDLIEHARKTSTPADDTSPDSSSIERGDLKNMQRENSLPARDPQLELAGKREDIRNKEKEEQLGMSLQDGSLSHGDIEDLLAHVRSK</sequence>
<feature type="compositionally biased region" description="Polar residues" evidence="1">
    <location>
        <begin position="115"/>
        <end position="130"/>
    </location>
</feature>
<accession>W6Y0D1</accession>
<dbReference type="EMBL" id="KI964677">
    <property type="protein sequence ID" value="EUC31045.1"/>
    <property type="molecule type" value="Genomic_DNA"/>
</dbReference>
<dbReference type="AlphaFoldDB" id="W6Y0D1"/>
<protein>
    <submittedName>
        <fullName evidence="2">Uncharacterized protein</fullName>
    </submittedName>
</protein>
<feature type="region of interest" description="Disordered" evidence="1">
    <location>
        <begin position="24"/>
        <end position="147"/>
    </location>
</feature>
<dbReference type="KEGG" id="bze:COCCADRAFT_38790"/>
<feature type="compositionally biased region" description="Low complexity" evidence="1">
    <location>
        <begin position="96"/>
        <end position="105"/>
    </location>
</feature>
<feature type="region of interest" description="Disordered" evidence="1">
    <location>
        <begin position="179"/>
        <end position="588"/>
    </location>
</feature>
<feature type="compositionally biased region" description="Basic and acidic residues" evidence="1">
    <location>
        <begin position="431"/>
        <end position="450"/>
    </location>
</feature>
<feature type="compositionally biased region" description="Basic and acidic residues" evidence="1">
    <location>
        <begin position="64"/>
        <end position="79"/>
    </location>
</feature>
<organism evidence="2 3">
    <name type="scientific">Cochliobolus carbonum (strain 26-R-13)</name>
    <name type="common">Maize leaf spot fungus</name>
    <name type="synonym">Bipolaris zeicola</name>
    <dbReference type="NCBI Taxonomy" id="930089"/>
    <lineage>
        <taxon>Eukaryota</taxon>
        <taxon>Fungi</taxon>
        <taxon>Dikarya</taxon>
        <taxon>Ascomycota</taxon>
        <taxon>Pezizomycotina</taxon>
        <taxon>Dothideomycetes</taxon>
        <taxon>Pleosporomycetidae</taxon>
        <taxon>Pleosporales</taxon>
        <taxon>Pleosporineae</taxon>
        <taxon>Pleosporaceae</taxon>
        <taxon>Bipolaris</taxon>
    </lineage>
</organism>
<feature type="compositionally biased region" description="Basic and acidic residues" evidence="1">
    <location>
        <begin position="356"/>
        <end position="368"/>
    </location>
</feature>
<gene>
    <name evidence="2" type="ORF">COCCADRAFT_38790</name>
</gene>
<feature type="compositionally biased region" description="Basic and acidic residues" evidence="1">
    <location>
        <begin position="220"/>
        <end position="238"/>
    </location>
</feature>
<evidence type="ECO:0000313" key="3">
    <source>
        <dbReference type="Proteomes" id="UP000053841"/>
    </source>
</evidence>
<proteinExistence type="predicted"/>